<proteinExistence type="predicted"/>
<dbReference type="EMBL" id="JH393257">
    <property type="protein sequence ID" value="EHJ93296.1"/>
    <property type="molecule type" value="Genomic_DNA"/>
</dbReference>
<accession>A0A7U9C531</accession>
<dbReference type="Proteomes" id="UP000005756">
    <property type="component" value="Unassembled WGS sequence"/>
</dbReference>
<name>A0A7U9C531_9GAMM</name>
<evidence type="ECO:0000313" key="2">
    <source>
        <dbReference type="Proteomes" id="UP000005756"/>
    </source>
</evidence>
<organism evidence="1 2">
    <name type="scientific">Vreelandella boliviensis LC1</name>
    <dbReference type="NCBI Taxonomy" id="1072583"/>
    <lineage>
        <taxon>Bacteria</taxon>
        <taxon>Pseudomonadati</taxon>
        <taxon>Pseudomonadota</taxon>
        <taxon>Gammaproteobacteria</taxon>
        <taxon>Oceanospirillales</taxon>
        <taxon>Halomonadaceae</taxon>
        <taxon>Vreelandella</taxon>
    </lineage>
</organism>
<sequence>MFERLWFANSFKWLSFSLFEELVDAVKHPLVSFLPVLIVLPGVLGKEELHSRSSFS</sequence>
<protein>
    <submittedName>
        <fullName evidence="1">Uncharacterized protein</fullName>
    </submittedName>
</protein>
<dbReference type="AlphaFoldDB" id="A0A7U9C531"/>
<reference evidence="1 2" key="1">
    <citation type="submission" date="2011-10" db="EMBL/GenBank/DDBJ databases">
        <authorList>
            <person name="Quillaguamn J."/>
            <person name="Guzmn D."/>
            <person name="Balderrama-Subieta A."/>
            <person name="Cardona-Ortuo C."/>
            <person name="Guevara-Martnez M."/>
            <person name="Callisaya-Quispe N."/>
        </authorList>
    </citation>
    <scope>NUCLEOTIDE SEQUENCE [LARGE SCALE GENOMIC DNA]</scope>
    <source>
        <strain evidence="1 2">LC1</strain>
    </source>
</reference>
<gene>
    <name evidence="1" type="ORF">KUC_0243</name>
</gene>
<evidence type="ECO:0000313" key="1">
    <source>
        <dbReference type="EMBL" id="EHJ93296.1"/>
    </source>
</evidence>